<feature type="transmembrane region" description="Helical" evidence="1">
    <location>
        <begin position="63"/>
        <end position="85"/>
    </location>
</feature>
<name>A0A1M7TJY3_9BRAD</name>
<evidence type="ECO:0000313" key="3">
    <source>
        <dbReference type="Proteomes" id="UP000184096"/>
    </source>
</evidence>
<organism evidence="2 3">
    <name type="scientific">Bradyrhizobium erythrophlei</name>
    <dbReference type="NCBI Taxonomy" id="1437360"/>
    <lineage>
        <taxon>Bacteria</taxon>
        <taxon>Pseudomonadati</taxon>
        <taxon>Pseudomonadota</taxon>
        <taxon>Alphaproteobacteria</taxon>
        <taxon>Hyphomicrobiales</taxon>
        <taxon>Nitrobacteraceae</taxon>
        <taxon>Bradyrhizobium</taxon>
    </lineage>
</organism>
<dbReference type="RefSeq" id="WP_197685922.1">
    <property type="nucleotide sequence ID" value="NZ_LT670849.1"/>
</dbReference>
<evidence type="ECO:0000256" key="1">
    <source>
        <dbReference type="SAM" id="Phobius"/>
    </source>
</evidence>
<keyword evidence="3" id="KW-1185">Reference proteome</keyword>
<evidence type="ECO:0000313" key="2">
    <source>
        <dbReference type="EMBL" id="SHN71025.1"/>
    </source>
</evidence>
<feature type="transmembrane region" description="Helical" evidence="1">
    <location>
        <begin position="92"/>
        <end position="112"/>
    </location>
</feature>
<feature type="transmembrane region" description="Helical" evidence="1">
    <location>
        <begin position="6"/>
        <end position="28"/>
    </location>
</feature>
<keyword evidence="1" id="KW-1133">Transmembrane helix</keyword>
<keyword evidence="1" id="KW-0472">Membrane</keyword>
<keyword evidence="1" id="KW-0812">Transmembrane</keyword>
<reference evidence="2" key="1">
    <citation type="submission" date="2016-11" db="EMBL/GenBank/DDBJ databases">
        <authorList>
            <person name="Jaros S."/>
            <person name="Januszkiewicz K."/>
            <person name="Wedrychowicz H."/>
        </authorList>
    </citation>
    <scope>NUCLEOTIDE SEQUENCE [LARGE SCALE GENOMIC DNA]</scope>
    <source>
        <strain evidence="2">GAS401</strain>
    </source>
</reference>
<dbReference type="AlphaFoldDB" id="A0A1M7TJY3"/>
<accession>A0A1M7TJY3</accession>
<protein>
    <submittedName>
        <fullName evidence="2">Uncharacterized protein</fullName>
    </submittedName>
</protein>
<dbReference type="EMBL" id="LT670849">
    <property type="protein sequence ID" value="SHN71025.1"/>
    <property type="molecule type" value="Genomic_DNA"/>
</dbReference>
<proteinExistence type="predicted"/>
<dbReference type="Proteomes" id="UP000184096">
    <property type="component" value="Chromosome I"/>
</dbReference>
<feature type="transmembrane region" description="Helical" evidence="1">
    <location>
        <begin position="37"/>
        <end position="57"/>
    </location>
</feature>
<gene>
    <name evidence="2" type="ORF">SAMN05444170_1910</name>
</gene>
<sequence>MTVPFIVCALITAISAIISFGFSVAAILGSTGETKTLALYASARSVALMIVSLVPFLTGSHQWLLAIAWSMIIVQACDAVVGWTIKDRMKTFGPAGTAVANFAALIWLVGALP</sequence>